<reference evidence="2" key="1">
    <citation type="submission" date="2012-02" db="EMBL/GenBank/DDBJ databases">
        <title>Complete genome sequence of Candidatus Rickettsia amblyommii strain GAT-30V.</title>
        <authorList>
            <person name="Johnson S.L."/>
            <person name="Munk A.C."/>
            <person name="Han S."/>
            <person name="Bruce D.C."/>
            <person name="Dasch G.A."/>
        </authorList>
    </citation>
    <scope>NUCLEOTIDE SEQUENCE [LARGE SCALE GENOMIC DNA]</scope>
    <source>
        <strain evidence="2">GAT-30V</strain>
        <plasmid evidence="2">pMCE_3</plasmid>
    </source>
</reference>
<sequence length="80" mass="8668">MRLDFKVIQSLHLFNAKPYELSLHLGKSNLTSCCHAITGQCSGLCSGMQYCVCVDTGSVPRHSLKSLTCKYFGGDAPVIS</sequence>
<geneLocation type="plasmid" evidence="1 2">
    <name>pMCE_3</name>
</geneLocation>
<evidence type="ECO:0000313" key="2">
    <source>
        <dbReference type="Proteomes" id="UP000008005"/>
    </source>
</evidence>
<dbReference type="KEGG" id="ram:MCE_08570"/>
<protein>
    <submittedName>
        <fullName evidence="1">Uncharacterized protein</fullName>
    </submittedName>
</protein>
<organism evidence="1 2">
    <name type="scientific">Rickettsia amblyommatis (strain GAT-30V)</name>
    <name type="common">Rickettsia amblyommii</name>
    <dbReference type="NCBI Taxonomy" id="1105111"/>
    <lineage>
        <taxon>Bacteria</taxon>
        <taxon>Pseudomonadati</taxon>
        <taxon>Pseudomonadota</taxon>
        <taxon>Alphaproteobacteria</taxon>
        <taxon>Rickettsiales</taxon>
        <taxon>Rickettsiaceae</taxon>
        <taxon>Rickettsieae</taxon>
        <taxon>Rickettsia</taxon>
        <taxon>spotted fever group</taxon>
    </lineage>
</organism>
<proteinExistence type="predicted"/>
<dbReference type="AlphaFoldDB" id="H8K6C2"/>
<dbReference type="EMBL" id="CP003337">
    <property type="protein sequence ID" value="AFC70433.1"/>
    <property type="molecule type" value="Genomic_DNA"/>
</dbReference>
<keyword evidence="1" id="KW-0614">Plasmid</keyword>
<dbReference type="Proteomes" id="UP000008005">
    <property type="component" value="Plasmid pMCE_3"/>
</dbReference>
<accession>H8K6C2</accession>
<name>H8K6C2_RICAG</name>
<evidence type="ECO:0000313" key="1">
    <source>
        <dbReference type="EMBL" id="AFC70433.1"/>
    </source>
</evidence>
<dbReference type="HOGENOM" id="CLU_2587478_0_0_5"/>
<gene>
    <name evidence="1" type="ordered locus">MCE_08570</name>
</gene>